<dbReference type="InterPro" id="IPR018490">
    <property type="entry name" value="cNMP-bd_dom_sf"/>
</dbReference>
<dbReference type="Gene3D" id="3.40.50.720">
    <property type="entry name" value="NAD(P)-binding Rossmann-like Domain"/>
    <property type="match status" value="2"/>
</dbReference>
<dbReference type="SMART" id="SM00100">
    <property type="entry name" value="cNMP"/>
    <property type="match status" value="1"/>
</dbReference>
<accession>A0AAD5S5H2</accession>
<dbReference type="Pfam" id="PF00389">
    <property type="entry name" value="2-Hacid_dh"/>
    <property type="match status" value="1"/>
</dbReference>
<dbReference type="PROSITE" id="PS00065">
    <property type="entry name" value="D_2_HYDROXYACID_DH_1"/>
    <property type="match status" value="1"/>
</dbReference>
<dbReference type="Pfam" id="PF00027">
    <property type="entry name" value="cNMP_binding"/>
    <property type="match status" value="1"/>
</dbReference>
<evidence type="ECO:0000256" key="1">
    <source>
        <dbReference type="ARBA" id="ARBA00005854"/>
    </source>
</evidence>
<dbReference type="CDD" id="cd12183">
    <property type="entry name" value="LDH_like_2"/>
    <property type="match status" value="1"/>
</dbReference>
<dbReference type="InterPro" id="IPR000595">
    <property type="entry name" value="cNMP-bd_dom"/>
</dbReference>
<dbReference type="EMBL" id="JADGJD010001312">
    <property type="protein sequence ID" value="KAJ3044149.1"/>
    <property type="molecule type" value="Genomic_DNA"/>
</dbReference>
<keyword evidence="3" id="KW-0520">NAD</keyword>
<evidence type="ECO:0000256" key="2">
    <source>
        <dbReference type="ARBA" id="ARBA00023002"/>
    </source>
</evidence>
<comment type="similarity">
    <text evidence="1">Belongs to the D-isomer specific 2-hydroxyacid dehydrogenase family.</text>
</comment>
<evidence type="ECO:0000313" key="6">
    <source>
        <dbReference type="Proteomes" id="UP001212841"/>
    </source>
</evidence>
<keyword evidence="6" id="KW-1185">Reference proteome</keyword>
<dbReference type="InterPro" id="IPR029753">
    <property type="entry name" value="D-isomer_DH_CS"/>
</dbReference>
<comment type="caution">
    <text evidence="5">The sequence shown here is derived from an EMBL/GenBank/DDBJ whole genome shotgun (WGS) entry which is preliminary data.</text>
</comment>
<dbReference type="AlphaFoldDB" id="A0AAD5S5H2"/>
<name>A0AAD5S5H2_9FUNG</name>
<dbReference type="SUPFAM" id="SSF51206">
    <property type="entry name" value="cAMP-binding domain-like"/>
    <property type="match status" value="1"/>
</dbReference>
<dbReference type="Gene3D" id="2.60.120.10">
    <property type="entry name" value="Jelly Rolls"/>
    <property type="match status" value="1"/>
</dbReference>
<dbReference type="CDD" id="cd00038">
    <property type="entry name" value="CAP_ED"/>
    <property type="match status" value="1"/>
</dbReference>
<evidence type="ECO:0000259" key="4">
    <source>
        <dbReference type="PROSITE" id="PS50042"/>
    </source>
</evidence>
<dbReference type="PANTHER" id="PTHR43026">
    <property type="entry name" value="2-HYDROXYACID DEHYDROGENASE HOMOLOG 1-RELATED"/>
    <property type="match status" value="1"/>
</dbReference>
<dbReference type="SUPFAM" id="SSF52283">
    <property type="entry name" value="Formate/glycerate dehydrogenase catalytic domain-like"/>
    <property type="match status" value="1"/>
</dbReference>
<proteinExistence type="inferred from homology"/>
<dbReference type="InterPro" id="IPR058205">
    <property type="entry name" value="D-LDH-like"/>
</dbReference>
<dbReference type="InterPro" id="IPR036291">
    <property type="entry name" value="NAD(P)-bd_dom_sf"/>
</dbReference>
<reference evidence="5" key="1">
    <citation type="submission" date="2020-05" db="EMBL/GenBank/DDBJ databases">
        <title>Phylogenomic resolution of chytrid fungi.</title>
        <authorList>
            <person name="Stajich J.E."/>
            <person name="Amses K."/>
            <person name="Simmons R."/>
            <person name="Seto K."/>
            <person name="Myers J."/>
            <person name="Bonds A."/>
            <person name="Quandt C.A."/>
            <person name="Barry K."/>
            <person name="Liu P."/>
            <person name="Grigoriev I."/>
            <person name="Longcore J.E."/>
            <person name="James T.Y."/>
        </authorList>
    </citation>
    <scope>NUCLEOTIDE SEQUENCE</scope>
    <source>
        <strain evidence="5">JEL0318</strain>
    </source>
</reference>
<dbReference type="PANTHER" id="PTHR43026:SF1">
    <property type="entry name" value="2-HYDROXYACID DEHYDROGENASE HOMOLOG 1-RELATED"/>
    <property type="match status" value="1"/>
</dbReference>
<organism evidence="5 6">
    <name type="scientific">Rhizophlyctis rosea</name>
    <dbReference type="NCBI Taxonomy" id="64517"/>
    <lineage>
        <taxon>Eukaryota</taxon>
        <taxon>Fungi</taxon>
        <taxon>Fungi incertae sedis</taxon>
        <taxon>Chytridiomycota</taxon>
        <taxon>Chytridiomycota incertae sedis</taxon>
        <taxon>Chytridiomycetes</taxon>
        <taxon>Rhizophlyctidales</taxon>
        <taxon>Rhizophlyctidaceae</taxon>
        <taxon>Rhizophlyctis</taxon>
    </lineage>
</organism>
<evidence type="ECO:0000313" key="5">
    <source>
        <dbReference type="EMBL" id="KAJ3044149.1"/>
    </source>
</evidence>
<dbReference type="Proteomes" id="UP001212841">
    <property type="component" value="Unassembled WGS sequence"/>
</dbReference>
<dbReference type="InterPro" id="IPR006139">
    <property type="entry name" value="D-isomer_2_OHA_DH_cat_dom"/>
</dbReference>
<dbReference type="SUPFAM" id="SSF51735">
    <property type="entry name" value="NAD(P)-binding Rossmann-fold domains"/>
    <property type="match status" value="1"/>
</dbReference>
<dbReference type="PROSITE" id="PS50042">
    <property type="entry name" value="CNMP_BINDING_3"/>
    <property type="match status" value="1"/>
</dbReference>
<dbReference type="PROSITE" id="PS00671">
    <property type="entry name" value="D_2_HYDROXYACID_DH_3"/>
    <property type="match status" value="1"/>
</dbReference>
<feature type="domain" description="Cyclic nucleotide-binding" evidence="4">
    <location>
        <begin position="14"/>
        <end position="141"/>
    </location>
</feature>
<keyword evidence="2" id="KW-0560">Oxidoreductase</keyword>
<sequence>MSKTPLDLLTAVPAFTGLSSEHRILIAQHLQPVTLEANYTHIHDNQLVDSLYIVQDGELVVSKKVAHRQGGNVATKQTEVATLKSGDFMGLCSLFKPYPSTAQLHTRSSTTLLKLPSASLTPLLASNPQIALHLLGYLSQEIEEHRDHLMEWSPIASLTAASAVTGLSGNTLNTKKVVFYDAKPYMNKAFLEENEKKGLGLEFEFVESKLSSTTVSLALGSKIVCCFVNDQLPAEVLTGLRKLGVEMIAMRCNGTDNVDIPTADMLGLTCARVPNYSPYSVAEHAVALAMCLNRKLHRAYNKVSKADFSLNGLVGFDLHGRTVGVIGTGKIGQCFVDIMLGFGMKVLCYDIYPSPYLQQKSNVTYTTLDDLLSQSDLISLHAPLLPSTKYMLNEETLGKCKSGVLIINTSRGPLIDTKALVRGLKSGRVGGAGLDVYEGEKEYFYEDVRETGLRDDTLARLLTFPNVIVTGHQAFLTTDALGQIATTTCGNIEEFLDGKRGKDLTHSFNAV</sequence>
<dbReference type="InterPro" id="IPR029752">
    <property type="entry name" value="D-isomer_DH_CS1"/>
</dbReference>
<protein>
    <recommendedName>
        <fullName evidence="4">Cyclic nucleotide-binding domain-containing protein</fullName>
    </recommendedName>
</protein>
<gene>
    <name evidence="5" type="ORF">HK097_001577</name>
</gene>
<evidence type="ECO:0000256" key="3">
    <source>
        <dbReference type="ARBA" id="ARBA00023027"/>
    </source>
</evidence>
<dbReference type="InterPro" id="IPR014710">
    <property type="entry name" value="RmlC-like_jellyroll"/>
</dbReference>
<dbReference type="InterPro" id="IPR006140">
    <property type="entry name" value="D-isomer_DH_NAD-bd"/>
</dbReference>
<dbReference type="GO" id="GO:0051287">
    <property type="term" value="F:NAD binding"/>
    <property type="evidence" value="ECO:0007669"/>
    <property type="project" value="InterPro"/>
</dbReference>
<dbReference type="GO" id="GO:0016616">
    <property type="term" value="F:oxidoreductase activity, acting on the CH-OH group of donors, NAD or NADP as acceptor"/>
    <property type="evidence" value="ECO:0007669"/>
    <property type="project" value="InterPro"/>
</dbReference>
<dbReference type="Pfam" id="PF02826">
    <property type="entry name" value="2-Hacid_dh_C"/>
    <property type="match status" value="1"/>
</dbReference>